<dbReference type="InterPro" id="IPR001878">
    <property type="entry name" value="Znf_CCHC"/>
</dbReference>
<dbReference type="PANTHER" id="PTHR15503">
    <property type="entry name" value="LDOC1 RELATED"/>
    <property type="match status" value="1"/>
</dbReference>
<reference evidence="4" key="2">
    <citation type="submission" date="2022-01" db="EMBL/GenBank/DDBJ databases">
        <authorList>
            <person name="Yamashiro T."/>
            <person name="Shiraishi A."/>
            <person name="Satake H."/>
            <person name="Nakayama K."/>
        </authorList>
    </citation>
    <scope>NUCLEOTIDE SEQUENCE</scope>
</reference>
<proteinExistence type="predicted"/>
<keyword evidence="4" id="KW-0808">Transferase</keyword>
<keyword evidence="4" id="KW-0695">RNA-directed DNA polymerase</keyword>
<keyword evidence="1" id="KW-0479">Metal-binding</keyword>
<dbReference type="Proteomes" id="UP001151760">
    <property type="component" value="Unassembled WGS sequence"/>
</dbReference>
<dbReference type="EMBL" id="BQNB010013789">
    <property type="protein sequence ID" value="GJT20290.1"/>
    <property type="molecule type" value="Genomic_DNA"/>
</dbReference>
<feature type="non-terminal residue" evidence="4">
    <location>
        <position position="193"/>
    </location>
</feature>
<name>A0ABQ5BZE7_9ASTR</name>
<dbReference type="Gene3D" id="4.10.60.10">
    <property type="entry name" value="Zinc finger, CCHC-type"/>
    <property type="match status" value="1"/>
</dbReference>
<evidence type="ECO:0000313" key="4">
    <source>
        <dbReference type="EMBL" id="GJT20290.1"/>
    </source>
</evidence>
<feature type="compositionally biased region" description="Basic and acidic residues" evidence="2">
    <location>
        <begin position="23"/>
        <end position="35"/>
    </location>
</feature>
<evidence type="ECO:0000313" key="5">
    <source>
        <dbReference type="Proteomes" id="UP001151760"/>
    </source>
</evidence>
<dbReference type="SUPFAM" id="SSF57756">
    <property type="entry name" value="Retrovirus zinc finger-like domains"/>
    <property type="match status" value="1"/>
</dbReference>
<organism evidence="4 5">
    <name type="scientific">Tanacetum coccineum</name>
    <dbReference type="NCBI Taxonomy" id="301880"/>
    <lineage>
        <taxon>Eukaryota</taxon>
        <taxon>Viridiplantae</taxon>
        <taxon>Streptophyta</taxon>
        <taxon>Embryophyta</taxon>
        <taxon>Tracheophyta</taxon>
        <taxon>Spermatophyta</taxon>
        <taxon>Magnoliopsida</taxon>
        <taxon>eudicotyledons</taxon>
        <taxon>Gunneridae</taxon>
        <taxon>Pentapetalae</taxon>
        <taxon>asterids</taxon>
        <taxon>campanulids</taxon>
        <taxon>Asterales</taxon>
        <taxon>Asteraceae</taxon>
        <taxon>Asteroideae</taxon>
        <taxon>Anthemideae</taxon>
        <taxon>Anthemidinae</taxon>
        <taxon>Tanacetum</taxon>
    </lineage>
</organism>
<feature type="non-terminal residue" evidence="4">
    <location>
        <position position="1"/>
    </location>
</feature>
<feature type="domain" description="CCHC-type" evidence="3">
    <location>
        <begin position="54"/>
        <end position="70"/>
    </location>
</feature>
<protein>
    <submittedName>
        <fullName evidence="4">Reverse transcriptase domain-containing protein</fullName>
    </submittedName>
</protein>
<sequence length="193" mass="21170">PKEFDEVKKYVGGLPDMIQGSDRQAENKRKFDDNLRSNQNRQQPFKRHNVCAPKCTNCKRNGHLAQDCRSQPAAANNQKAPGANQRGVTCFKCGAQGHFKRDCPKLNNNNQGNQAGNGGATARSYAVGNAGKNLDANVVTGTFLLNNRYASILFDTGFDRSFVSTAFSSQIDIVPTALDHDYDAELADGENNW</sequence>
<keyword evidence="1" id="KW-0862">Zinc</keyword>
<dbReference type="InterPro" id="IPR036875">
    <property type="entry name" value="Znf_CCHC_sf"/>
</dbReference>
<dbReference type="SMART" id="SM00343">
    <property type="entry name" value="ZnF_C2HC"/>
    <property type="match status" value="2"/>
</dbReference>
<dbReference type="PANTHER" id="PTHR15503:SF42">
    <property type="entry name" value="ZINC FINGER, CCHC-TYPE, RETROTRANSPOSON GAG DOMAIN, ASPARTIC PEPTIDASE DOMAIN PROTEIN-RELATED"/>
    <property type="match status" value="1"/>
</dbReference>
<keyword evidence="4" id="KW-0548">Nucleotidyltransferase</keyword>
<evidence type="ECO:0000256" key="1">
    <source>
        <dbReference type="PROSITE-ProRule" id="PRU00047"/>
    </source>
</evidence>
<feature type="region of interest" description="Disordered" evidence="2">
    <location>
        <begin position="1"/>
        <end position="45"/>
    </location>
</feature>
<keyword evidence="5" id="KW-1185">Reference proteome</keyword>
<dbReference type="GO" id="GO:0003964">
    <property type="term" value="F:RNA-directed DNA polymerase activity"/>
    <property type="evidence" value="ECO:0007669"/>
    <property type="project" value="UniProtKB-KW"/>
</dbReference>
<keyword evidence="1" id="KW-0863">Zinc-finger</keyword>
<feature type="domain" description="CCHC-type" evidence="3">
    <location>
        <begin position="90"/>
        <end position="105"/>
    </location>
</feature>
<gene>
    <name evidence="4" type="ORF">Tco_0890227</name>
</gene>
<dbReference type="InterPro" id="IPR032567">
    <property type="entry name" value="RTL1-rel"/>
</dbReference>
<accession>A0ABQ5BZE7</accession>
<comment type="caution">
    <text evidence="4">The sequence shown here is derived from an EMBL/GenBank/DDBJ whole genome shotgun (WGS) entry which is preliminary data.</text>
</comment>
<dbReference type="Pfam" id="PF00098">
    <property type="entry name" value="zf-CCHC"/>
    <property type="match status" value="2"/>
</dbReference>
<evidence type="ECO:0000259" key="3">
    <source>
        <dbReference type="PROSITE" id="PS50158"/>
    </source>
</evidence>
<dbReference type="Pfam" id="PF08284">
    <property type="entry name" value="RVP_2"/>
    <property type="match status" value="1"/>
</dbReference>
<dbReference type="PROSITE" id="PS50158">
    <property type="entry name" value="ZF_CCHC"/>
    <property type="match status" value="2"/>
</dbReference>
<reference evidence="4" key="1">
    <citation type="journal article" date="2022" name="Int. J. Mol. Sci.">
        <title>Draft Genome of Tanacetum Coccineum: Genomic Comparison of Closely Related Tanacetum-Family Plants.</title>
        <authorList>
            <person name="Yamashiro T."/>
            <person name="Shiraishi A."/>
            <person name="Nakayama K."/>
            <person name="Satake H."/>
        </authorList>
    </citation>
    <scope>NUCLEOTIDE SEQUENCE</scope>
</reference>
<evidence type="ECO:0000256" key="2">
    <source>
        <dbReference type="SAM" id="MobiDB-lite"/>
    </source>
</evidence>